<dbReference type="Pfam" id="PF02615">
    <property type="entry name" value="Ldh_2"/>
    <property type="match status" value="1"/>
</dbReference>
<dbReference type="OrthoDB" id="7881616at2759"/>
<organism evidence="3 4">
    <name type="scientific">Mizuhopecten yessoensis</name>
    <name type="common">Japanese scallop</name>
    <name type="synonym">Patinopecten yessoensis</name>
    <dbReference type="NCBI Taxonomy" id="6573"/>
    <lineage>
        <taxon>Eukaryota</taxon>
        <taxon>Metazoa</taxon>
        <taxon>Spiralia</taxon>
        <taxon>Lophotrochozoa</taxon>
        <taxon>Mollusca</taxon>
        <taxon>Bivalvia</taxon>
        <taxon>Autobranchia</taxon>
        <taxon>Pteriomorphia</taxon>
        <taxon>Pectinida</taxon>
        <taxon>Pectinoidea</taxon>
        <taxon>Pectinidae</taxon>
        <taxon>Mizuhopecten</taxon>
    </lineage>
</organism>
<dbReference type="Proteomes" id="UP000242188">
    <property type="component" value="Unassembled WGS sequence"/>
</dbReference>
<dbReference type="EMBL" id="NEDP02005525">
    <property type="protein sequence ID" value="OWF39448.1"/>
    <property type="molecule type" value="Genomic_DNA"/>
</dbReference>
<evidence type="ECO:0000256" key="1">
    <source>
        <dbReference type="ARBA" id="ARBA00006056"/>
    </source>
</evidence>
<dbReference type="InterPro" id="IPR043144">
    <property type="entry name" value="Mal/L-sulf/L-lact_DH-like_ah"/>
</dbReference>
<proteinExistence type="inferred from homology"/>
<keyword evidence="4" id="KW-1185">Reference proteome</keyword>
<dbReference type="GO" id="GO:0016491">
    <property type="term" value="F:oxidoreductase activity"/>
    <property type="evidence" value="ECO:0007669"/>
    <property type="project" value="UniProtKB-KW"/>
</dbReference>
<name>A0A210PSJ4_MIZYE</name>
<protein>
    <submittedName>
        <fullName evidence="3">Malate dehydrogenase</fullName>
    </submittedName>
</protein>
<dbReference type="Gene3D" id="3.30.1370.60">
    <property type="entry name" value="Hypothetical oxidoreductase yiak, domain 2"/>
    <property type="match status" value="1"/>
</dbReference>
<evidence type="ECO:0000313" key="3">
    <source>
        <dbReference type="EMBL" id="OWF39448.1"/>
    </source>
</evidence>
<dbReference type="Gene3D" id="1.10.1530.10">
    <property type="match status" value="1"/>
</dbReference>
<dbReference type="AlphaFoldDB" id="A0A210PSJ4"/>
<keyword evidence="2" id="KW-0560">Oxidoreductase</keyword>
<dbReference type="InterPro" id="IPR043143">
    <property type="entry name" value="Mal/L-sulf/L-lact_DH-like_NADP"/>
</dbReference>
<evidence type="ECO:0000313" key="4">
    <source>
        <dbReference type="Proteomes" id="UP000242188"/>
    </source>
</evidence>
<dbReference type="PANTHER" id="PTHR11091:SF0">
    <property type="entry name" value="MALATE DEHYDROGENASE"/>
    <property type="match status" value="1"/>
</dbReference>
<accession>A0A210PSJ4</accession>
<sequence>MASAATGEIIVAKEEIHGFVIRCLVTAGAEEKYARTFADCLITADYRGHYSHGVNRLEFYIEELKRGILCGGKGTEPTVTKQNLATALVNGNNLFGPVVGKFCMELAIQKAKEVGIGMVTARGSNHFGIAGWYSLMACDQGLLGMAFTNASGAIIPTRSKVRTLGTNPICMAAPGKNGDSFVLDMATSNVAWGKVELQVRKGQPLSPGWVLDKDGKPTVERSEVAGLLPLGGVEETSGYKGYGLSMMVEVLCSVLAGSPFGPFIRMWRTYERPSDMAHCFIAVDPNSFEDGFSDRLQDLIDHCRNLETADDAAGSVMVAGDPERKHMKLCDDLAGIPYHTNQIKNMDDLAEKLNLEKLKRREVQPNT</sequence>
<comment type="caution">
    <text evidence="3">The sequence shown here is derived from an EMBL/GenBank/DDBJ whole genome shotgun (WGS) entry which is preliminary data.</text>
</comment>
<dbReference type="SUPFAM" id="SSF89733">
    <property type="entry name" value="L-sulfolactate dehydrogenase-like"/>
    <property type="match status" value="1"/>
</dbReference>
<dbReference type="InterPro" id="IPR003767">
    <property type="entry name" value="Malate/L-lactate_DH-like"/>
</dbReference>
<dbReference type="PANTHER" id="PTHR11091">
    <property type="entry name" value="OXIDOREDUCTASE-RELATED"/>
    <property type="match status" value="1"/>
</dbReference>
<comment type="similarity">
    <text evidence="1">Belongs to the LDH2/MDH2 oxidoreductase family.</text>
</comment>
<evidence type="ECO:0000256" key="2">
    <source>
        <dbReference type="ARBA" id="ARBA00023002"/>
    </source>
</evidence>
<gene>
    <name evidence="3" type="ORF">KP79_PYT19848</name>
</gene>
<dbReference type="STRING" id="6573.A0A210PSJ4"/>
<reference evidence="3 4" key="1">
    <citation type="journal article" date="2017" name="Nat. Ecol. Evol.">
        <title>Scallop genome provides insights into evolution of bilaterian karyotype and development.</title>
        <authorList>
            <person name="Wang S."/>
            <person name="Zhang J."/>
            <person name="Jiao W."/>
            <person name="Li J."/>
            <person name="Xun X."/>
            <person name="Sun Y."/>
            <person name="Guo X."/>
            <person name="Huan P."/>
            <person name="Dong B."/>
            <person name="Zhang L."/>
            <person name="Hu X."/>
            <person name="Sun X."/>
            <person name="Wang J."/>
            <person name="Zhao C."/>
            <person name="Wang Y."/>
            <person name="Wang D."/>
            <person name="Huang X."/>
            <person name="Wang R."/>
            <person name="Lv J."/>
            <person name="Li Y."/>
            <person name="Zhang Z."/>
            <person name="Liu B."/>
            <person name="Lu W."/>
            <person name="Hui Y."/>
            <person name="Liang J."/>
            <person name="Zhou Z."/>
            <person name="Hou R."/>
            <person name="Li X."/>
            <person name="Liu Y."/>
            <person name="Li H."/>
            <person name="Ning X."/>
            <person name="Lin Y."/>
            <person name="Zhao L."/>
            <person name="Xing Q."/>
            <person name="Dou J."/>
            <person name="Li Y."/>
            <person name="Mao J."/>
            <person name="Guo H."/>
            <person name="Dou H."/>
            <person name="Li T."/>
            <person name="Mu C."/>
            <person name="Jiang W."/>
            <person name="Fu Q."/>
            <person name="Fu X."/>
            <person name="Miao Y."/>
            <person name="Liu J."/>
            <person name="Yu Q."/>
            <person name="Li R."/>
            <person name="Liao H."/>
            <person name="Li X."/>
            <person name="Kong Y."/>
            <person name="Jiang Z."/>
            <person name="Chourrout D."/>
            <person name="Li R."/>
            <person name="Bao Z."/>
        </authorList>
    </citation>
    <scope>NUCLEOTIDE SEQUENCE [LARGE SCALE GENOMIC DNA]</scope>
    <source>
        <strain evidence="3 4">PY_sf001</strain>
    </source>
</reference>
<dbReference type="InterPro" id="IPR036111">
    <property type="entry name" value="Mal/L-sulfo/L-lacto_DH-like_sf"/>
</dbReference>